<evidence type="ECO:0000259" key="5">
    <source>
        <dbReference type="PROSITE" id="PS50977"/>
    </source>
</evidence>
<evidence type="ECO:0000256" key="2">
    <source>
        <dbReference type="ARBA" id="ARBA00023125"/>
    </source>
</evidence>
<evidence type="ECO:0000256" key="3">
    <source>
        <dbReference type="ARBA" id="ARBA00023163"/>
    </source>
</evidence>
<dbReference type="Proteomes" id="UP001431429">
    <property type="component" value="Unassembled WGS sequence"/>
</dbReference>
<evidence type="ECO:0000256" key="1">
    <source>
        <dbReference type="ARBA" id="ARBA00023015"/>
    </source>
</evidence>
<dbReference type="InterPro" id="IPR009057">
    <property type="entry name" value="Homeodomain-like_sf"/>
</dbReference>
<accession>A0ABT0ULJ6</accession>
<dbReference type="PROSITE" id="PS50977">
    <property type="entry name" value="HTH_TETR_2"/>
    <property type="match status" value="1"/>
</dbReference>
<name>A0ABT0ULJ6_9ACTN</name>
<evidence type="ECO:0000313" key="7">
    <source>
        <dbReference type="Proteomes" id="UP001431429"/>
    </source>
</evidence>
<dbReference type="EMBL" id="JAMQAW010000011">
    <property type="protein sequence ID" value="MCM2389487.1"/>
    <property type="molecule type" value="Genomic_DNA"/>
</dbReference>
<dbReference type="RefSeq" id="WP_250919833.1">
    <property type="nucleotide sequence ID" value="NZ_JAMQAW010000011.1"/>
</dbReference>
<feature type="DNA-binding region" description="H-T-H motif" evidence="4">
    <location>
        <begin position="29"/>
        <end position="48"/>
    </location>
</feature>
<proteinExistence type="predicted"/>
<protein>
    <submittedName>
        <fullName evidence="6">TetR/AcrR family transcriptional regulator</fullName>
    </submittedName>
</protein>
<dbReference type="PANTHER" id="PTHR47506:SF1">
    <property type="entry name" value="HTH-TYPE TRANSCRIPTIONAL REGULATOR YJDC"/>
    <property type="match status" value="1"/>
</dbReference>
<gene>
    <name evidence="6" type="ORF">NBG84_14500</name>
</gene>
<dbReference type="Pfam" id="PF00440">
    <property type="entry name" value="TetR_N"/>
    <property type="match status" value="1"/>
</dbReference>
<comment type="caution">
    <text evidence="6">The sequence shown here is derived from an EMBL/GenBank/DDBJ whole genome shotgun (WGS) entry which is preliminary data.</text>
</comment>
<dbReference type="PRINTS" id="PR00455">
    <property type="entry name" value="HTHTETR"/>
</dbReference>
<keyword evidence="1" id="KW-0805">Transcription regulation</keyword>
<feature type="domain" description="HTH tetR-type" evidence="5">
    <location>
        <begin position="6"/>
        <end position="66"/>
    </location>
</feature>
<dbReference type="SUPFAM" id="SSF46689">
    <property type="entry name" value="Homeodomain-like"/>
    <property type="match status" value="1"/>
</dbReference>
<dbReference type="InterPro" id="IPR001647">
    <property type="entry name" value="HTH_TetR"/>
</dbReference>
<organism evidence="6 7">
    <name type="scientific">Streptomyces albipurpureus</name>
    <dbReference type="NCBI Taxonomy" id="2897419"/>
    <lineage>
        <taxon>Bacteria</taxon>
        <taxon>Bacillati</taxon>
        <taxon>Actinomycetota</taxon>
        <taxon>Actinomycetes</taxon>
        <taxon>Kitasatosporales</taxon>
        <taxon>Streptomycetaceae</taxon>
        <taxon>Streptomyces</taxon>
    </lineage>
</organism>
<dbReference type="Gene3D" id="1.10.10.60">
    <property type="entry name" value="Homeodomain-like"/>
    <property type="match status" value="1"/>
</dbReference>
<keyword evidence="2 4" id="KW-0238">DNA-binding</keyword>
<keyword evidence="7" id="KW-1185">Reference proteome</keyword>
<dbReference type="PANTHER" id="PTHR47506">
    <property type="entry name" value="TRANSCRIPTIONAL REGULATORY PROTEIN"/>
    <property type="match status" value="1"/>
</dbReference>
<evidence type="ECO:0000313" key="6">
    <source>
        <dbReference type="EMBL" id="MCM2389487.1"/>
    </source>
</evidence>
<sequence>MGRPRGFDEAAVVQSAAELFAERSYDGISIDDLVTHLGLHRNSLYKTFGSKRGLYLAALRWSLDQGVTPLADRIAHAPDAVEGLRIALAAPVGGAGLELLLLASVERAPVDTEVAEIVDRAFAALDSATAAAMGTDGPAPPPGAAVALTALLLGLRLRTRSGDPAAADAVNDACPRWPSVLPSAARQP</sequence>
<evidence type="ECO:0000256" key="4">
    <source>
        <dbReference type="PROSITE-ProRule" id="PRU00335"/>
    </source>
</evidence>
<reference evidence="6" key="1">
    <citation type="submission" date="2022-06" db="EMBL/GenBank/DDBJ databases">
        <title>Genome public.</title>
        <authorList>
            <person name="Sun Q."/>
        </authorList>
    </citation>
    <scope>NUCLEOTIDE SEQUENCE</scope>
    <source>
        <strain evidence="6">CWNU-1</strain>
    </source>
</reference>
<keyword evidence="3" id="KW-0804">Transcription</keyword>